<dbReference type="OrthoDB" id="4138121at2759"/>
<dbReference type="HOGENOM" id="CLU_177980_0_0_1"/>
<keyword evidence="2" id="KW-1185">Reference proteome</keyword>
<dbReference type="OMA" id="RILFWDE"/>
<dbReference type="RefSeq" id="XP_007377235.1">
    <property type="nucleotide sequence ID" value="XM_007377173.1"/>
</dbReference>
<dbReference type="Proteomes" id="UP000000709">
    <property type="component" value="Unassembled WGS sequence"/>
</dbReference>
<accession>G3AUH8</accession>
<dbReference type="eggNOG" id="ENOG502S73A">
    <property type="taxonomic scope" value="Eukaryota"/>
</dbReference>
<dbReference type="KEGG" id="spaa:SPAPADRAFT_143384"/>
<dbReference type="FunCoup" id="G3AUH8">
    <property type="interactions" value="11"/>
</dbReference>
<dbReference type="AlphaFoldDB" id="G3AUH8"/>
<protein>
    <submittedName>
        <fullName evidence="1">Uncharacterized protein</fullName>
    </submittedName>
</protein>
<evidence type="ECO:0000313" key="1">
    <source>
        <dbReference type="EMBL" id="EGW30264.1"/>
    </source>
</evidence>
<dbReference type="GeneID" id="18870541"/>
<dbReference type="InParanoid" id="G3AUH8"/>
<dbReference type="EMBL" id="GL996505">
    <property type="protein sequence ID" value="EGW30264.1"/>
    <property type="molecule type" value="Genomic_DNA"/>
</dbReference>
<gene>
    <name evidence="1" type="ORF">SPAPADRAFT_143384</name>
</gene>
<proteinExistence type="predicted"/>
<reference evidence="1 2" key="1">
    <citation type="journal article" date="2011" name="Proc. Natl. Acad. Sci. U.S.A.">
        <title>Comparative genomics of xylose-fermenting fungi for enhanced biofuel production.</title>
        <authorList>
            <person name="Wohlbach D.J."/>
            <person name="Kuo A."/>
            <person name="Sato T.K."/>
            <person name="Potts K.M."/>
            <person name="Salamov A.A."/>
            <person name="LaButti K.M."/>
            <person name="Sun H."/>
            <person name="Clum A."/>
            <person name="Pangilinan J.L."/>
            <person name="Lindquist E.A."/>
            <person name="Lucas S."/>
            <person name="Lapidus A."/>
            <person name="Jin M."/>
            <person name="Gunawan C."/>
            <person name="Balan V."/>
            <person name="Dale B.E."/>
            <person name="Jeffries T.W."/>
            <person name="Zinkel R."/>
            <person name="Barry K.W."/>
            <person name="Grigoriev I.V."/>
            <person name="Gasch A.P."/>
        </authorList>
    </citation>
    <scope>NUCLEOTIDE SEQUENCE [LARGE SCALE GENOMIC DNA]</scope>
    <source>
        <strain evidence="2">NRRL Y-27907 / 11-Y1</strain>
    </source>
</reference>
<evidence type="ECO:0000313" key="2">
    <source>
        <dbReference type="Proteomes" id="UP000000709"/>
    </source>
</evidence>
<organism evidence="2">
    <name type="scientific">Spathaspora passalidarum (strain NRRL Y-27907 / 11-Y1)</name>
    <dbReference type="NCBI Taxonomy" id="619300"/>
    <lineage>
        <taxon>Eukaryota</taxon>
        <taxon>Fungi</taxon>
        <taxon>Dikarya</taxon>
        <taxon>Ascomycota</taxon>
        <taxon>Saccharomycotina</taxon>
        <taxon>Pichiomycetes</taxon>
        <taxon>Debaryomycetaceae</taxon>
        <taxon>Spathaspora</taxon>
    </lineage>
</organism>
<dbReference type="Pfam" id="PF10906">
    <property type="entry name" value="Mrx7"/>
    <property type="match status" value="1"/>
</dbReference>
<sequence length="81" mass="10186">MRPPPRSIEEYLYRLLMDSPGFHRWVRKVHAKINRIKLEEFPEASKVKEFDVHTYKPTRWHKINAFRIIWLDEMKRNFKFW</sequence>
<name>G3AUH8_SPAPN</name>
<dbReference type="InterPro" id="IPR020301">
    <property type="entry name" value="Mrx7"/>
</dbReference>